<evidence type="ECO:0000313" key="4">
    <source>
        <dbReference type="Proteomes" id="UP000887568"/>
    </source>
</evidence>
<protein>
    <recommendedName>
        <fullName evidence="2">WW domain-containing protein</fullName>
    </recommendedName>
</protein>
<dbReference type="InterPro" id="IPR036020">
    <property type="entry name" value="WW_dom_sf"/>
</dbReference>
<dbReference type="OMA" id="MCSHDTA"/>
<dbReference type="AlphaFoldDB" id="A0A914A4A9"/>
<dbReference type="EnsemblMetazoa" id="XM_038202759.1">
    <property type="protein sequence ID" value="XP_038058687.1"/>
    <property type="gene ID" value="LOC119729968"/>
</dbReference>
<dbReference type="OrthoDB" id="10156919at2759"/>
<dbReference type="SUPFAM" id="SSF51045">
    <property type="entry name" value="WW domain"/>
    <property type="match status" value="1"/>
</dbReference>
<dbReference type="EnsemblMetazoa" id="XM_038203534.1">
    <property type="protein sequence ID" value="XP_038059462.1"/>
    <property type="gene ID" value="LOC119730560"/>
</dbReference>
<evidence type="ECO:0000256" key="1">
    <source>
        <dbReference type="SAM" id="MobiDB-lite"/>
    </source>
</evidence>
<dbReference type="GeneID" id="119729968"/>
<dbReference type="InterPro" id="IPR001202">
    <property type="entry name" value="WW_dom"/>
</dbReference>
<dbReference type="PROSITE" id="PS50020">
    <property type="entry name" value="WW_DOMAIN_2"/>
    <property type="match status" value="1"/>
</dbReference>
<proteinExistence type="predicted"/>
<feature type="domain" description="WW" evidence="2">
    <location>
        <begin position="30"/>
        <end position="64"/>
    </location>
</feature>
<dbReference type="Proteomes" id="UP000887568">
    <property type="component" value="Unplaced"/>
</dbReference>
<accession>A0A914A4A9</accession>
<feature type="region of interest" description="Disordered" evidence="1">
    <location>
        <begin position="95"/>
        <end position="125"/>
    </location>
</feature>
<dbReference type="Gene3D" id="2.20.70.10">
    <property type="match status" value="1"/>
</dbReference>
<dbReference type="GeneID" id="119730560"/>
<keyword evidence="4" id="KW-1185">Reference proteome</keyword>
<evidence type="ECO:0000259" key="2">
    <source>
        <dbReference type="PROSITE" id="PS50020"/>
    </source>
</evidence>
<dbReference type="Pfam" id="PF00397">
    <property type="entry name" value="WW"/>
    <property type="match status" value="1"/>
</dbReference>
<dbReference type="SMART" id="SM00456">
    <property type="entry name" value="WW"/>
    <property type="match status" value="1"/>
</dbReference>
<dbReference type="RefSeq" id="XP_038058687.1">
    <property type="nucleotide sequence ID" value="XM_038202759.1"/>
</dbReference>
<organism evidence="3 4">
    <name type="scientific">Patiria miniata</name>
    <name type="common">Bat star</name>
    <name type="synonym">Asterina miniata</name>
    <dbReference type="NCBI Taxonomy" id="46514"/>
    <lineage>
        <taxon>Eukaryota</taxon>
        <taxon>Metazoa</taxon>
        <taxon>Echinodermata</taxon>
        <taxon>Eleutherozoa</taxon>
        <taxon>Asterozoa</taxon>
        <taxon>Asteroidea</taxon>
        <taxon>Valvatacea</taxon>
        <taxon>Valvatida</taxon>
        <taxon>Asterinidae</taxon>
        <taxon>Patiria</taxon>
    </lineage>
</organism>
<dbReference type="RefSeq" id="XP_038059462.1">
    <property type="nucleotide sequence ID" value="XM_038203534.1"/>
</dbReference>
<name>A0A914A4A9_PATMI</name>
<reference evidence="3" key="1">
    <citation type="submission" date="2022-11" db="UniProtKB">
        <authorList>
            <consortium name="EnsemblMetazoa"/>
        </authorList>
    </citation>
    <scope>IDENTIFICATION</scope>
</reference>
<dbReference type="CDD" id="cd00201">
    <property type="entry name" value="WW"/>
    <property type="match status" value="1"/>
</dbReference>
<sequence>MDPGPIVPPSSPSIGLENGPFECVKKLTHTQVKRGWREAYSASEKRPYYYNVFTRESLWAIPTVQPAQQEESQADSGPAPDLLAAAMAELSGKPPMKLAEPPFIKGKPGKKRKFSPDPEQEENDRNAVRFHIGESTNQDIVDRRARARRLTKRILTKLITDEILRLVYRAQEQLGCEGCEEDWTSQWDHACLFFGVNPENRIDDFMDEHFDEAIQSLDTGRVLPMFHAVAALLGASSFSGEGVDLNAEINPIIADILTEWKADQSDIGTSFYTMLFDNTTELVQYTINLVE</sequence>
<evidence type="ECO:0000313" key="3">
    <source>
        <dbReference type="EnsemblMetazoa" id="XP_038058687.1"/>
    </source>
</evidence>